<dbReference type="InterPro" id="IPR000048">
    <property type="entry name" value="IQ_motif_EF-hand-BS"/>
</dbReference>
<dbReference type="CDD" id="cd23767">
    <property type="entry name" value="IQCD"/>
    <property type="match status" value="1"/>
</dbReference>
<feature type="domain" description="WW" evidence="3">
    <location>
        <begin position="1104"/>
        <end position="1134"/>
    </location>
</feature>
<dbReference type="InterPro" id="IPR006553">
    <property type="entry name" value="Leu-rich_rpt_Cys-con_subtyp"/>
</dbReference>
<dbReference type="Gene3D" id="2.20.70.10">
    <property type="match status" value="4"/>
</dbReference>
<dbReference type="PANTHER" id="PTHR13318:SF95">
    <property type="entry name" value="F-BOX PROTEIN YLR352W"/>
    <property type="match status" value="1"/>
</dbReference>
<dbReference type="GO" id="GO:0019005">
    <property type="term" value="C:SCF ubiquitin ligase complex"/>
    <property type="evidence" value="ECO:0007669"/>
    <property type="project" value="TreeGrafter"/>
</dbReference>
<proteinExistence type="predicted"/>
<dbReference type="Gene3D" id="1.20.5.190">
    <property type="match status" value="2"/>
</dbReference>
<evidence type="ECO:0000256" key="1">
    <source>
        <dbReference type="SAM" id="Coils"/>
    </source>
</evidence>
<dbReference type="SUPFAM" id="SSF52047">
    <property type="entry name" value="RNI-like"/>
    <property type="match status" value="1"/>
</dbReference>
<dbReference type="PANTHER" id="PTHR13318">
    <property type="entry name" value="PARTNER OF PAIRED, ISOFORM B-RELATED"/>
    <property type="match status" value="1"/>
</dbReference>
<dbReference type="InterPro" id="IPR032675">
    <property type="entry name" value="LRR_dom_sf"/>
</dbReference>
<dbReference type="SUPFAM" id="SSF51045">
    <property type="entry name" value="WW domain"/>
    <property type="match status" value="1"/>
</dbReference>
<evidence type="ECO:0000256" key="2">
    <source>
        <dbReference type="SAM" id="MobiDB-lite"/>
    </source>
</evidence>
<feature type="domain" description="WW" evidence="3">
    <location>
        <begin position="1193"/>
        <end position="1227"/>
    </location>
</feature>
<dbReference type="SMART" id="SM00367">
    <property type="entry name" value="LRR_CC"/>
    <property type="match status" value="12"/>
</dbReference>
<dbReference type="InterPro" id="IPR036020">
    <property type="entry name" value="WW_dom_sf"/>
</dbReference>
<protein>
    <recommendedName>
        <fullName evidence="3">WW domain-containing protein</fullName>
    </recommendedName>
</protein>
<feature type="coiled-coil region" evidence="1">
    <location>
        <begin position="925"/>
        <end position="975"/>
    </location>
</feature>
<dbReference type="EMBL" id="KI913953">
    <property type="protein sequence ID" value="ETW09012.1"/>
    <property type="molecule type" value="Genomic_DNA"/>
</dbReference>
<keyword evidence="1" id="KW-0175">Coiled coil</keyword>
<dbReference type="SMART" id="SM00456">
    <property type="entry name" value="WW"/>
    <property type="match status" value="5"/>
</dbReference>
<dbReference type="InterPro" id="IPR057207">
    <property type="entry name" value="FBXL15_LRR"/>
</dbReference>
<dbReference type="PROSITE" id="PS50096">
    <property type="entry name" value="IQ"/>
    <property type="match status" value="8"/>
</dbReference>
<evidence type="ECO:0000313" key="4">
    <source>
        <dbReference type="EMBL" id="ETW09012.1"/>
    </source>
</evidence>
<dbReference type="OrthoDB" id="423607at2759"/>
<organism evidence="4">
    <name type="scientific">Aphanomyces invadans</name>
    <dbReference type="NCBI Taxonomy" id="157072"/>
    <lineage>
        <taxon>Eukaryota</taxon>
        <taxon>Sar</taxon>
        <taxon>Stramenopiles</taxon>
        <taxon>Oomycota</taxon>
        <taxon>Saprolegniomycetes</taxon>
        <taxon>Saprolegniales</taxon>
        <taxon>Verrucalvaceae</taxon>
        <taxon>Aphanomyces</taxon>
    </lineage>
</organism>
<dbReference type="PROSITE" id="PS50020">
    <property type="entry name" value="WW_DOMAIN_2"/>
    <property type="match status" value="2"/>
</dbReference>
<reference evidence="4" key="1">
    <citation type="submission" date="2013-12" db="EMBL/GenBank/DDBJ databases">
        <title>The Genome Sequence of Aphanomyces invadans NJM9701.</title>
        <authorList>
            <consortium name="The Broad Institute Genomics Platform"/>
            <person name="Russ C."/>
            <person name="Tyler B."/>
            <person name="van West P."/>
            <person name="Dieguez-Uribeondo J."/>
            <person name="Young S.K."/>
            <person name="Zeng Q."/>
            <person name="Gargeya S."/>
            <person name="Fitzgerald M."/>
            <person name="Abouelleil A."/>
            <person name="Alvarado L."/>
            <person name="Chapman S.B."/>
            <person name="Gainer-Dewar J."/>
            <person name="Goldberg J."/>
            <person name="Griggs A."/>
            <person name="Gujja S."/>
            <person name="Hansen M."/>
            <person name="Howarth C."/>
            <person name="Imamovic A."/>
            <person name="Ireland A."/>
            <person name="Larimer J."/>
            <person name="McCowan C."/>
            <person name="Murphy C."/>
            <person name="Pearson M."/>
            <person name="Poon T.W."/>
            <person name="Priest M."/>
            <person name="Roberts A."/>
            <person name="Saif S."/>
            <person name="Shea T."/>
            <person name="Sykes S."/>
            <person name="Wortman J."/>
            <person name="Nusbaum C."/>
            <person name="Birren B."/>
        </authorList>
    </citation>
    <scope>NUCLEOTIDE SEQUENCE [LARGE SCALE GENOMIC DNA]</scope>
    <source>
        <strain evidence="4">NJM9701</strain>
    </source>
</reference>
<name>A0A024USX1_9STRA</name>
<dbReference type="Gene3D" id="3.80.10.10">
    <property type="entry name" value="Ribonuclease Inhibitor"/>
    <property type="match status" value="2"/>
</dbReference>
<dbReference type="InterPro" id="IPR001202">
    <property type="entry name" value="WW_dom"/>
</dbReference>
<dbReference type="Pfam" id="PF00612">
    <property type="entry name" value="IQ"/>
    <property type="match status" value="6"/>
</dbReference>
<dbReference type="GO" id="GO:0031146">
    <property type="term" value="P:SCF-dependent proteasomal ubiquitin-dependent protein catabolic process"/>
    <property type="evidence" value="ECO:0007669"/>
    <property type="project" value="TreeGrafter"/>
</dbReference>
<feature type="region of interest" description="Disordered" evidence="2">
    <location>
        <begin position="1"/>
        <end position="47"/>
    </location>
</feature>
<dbReference type="STRING" id="157072.A0A024USX1"/>
<dbReference type="Pfam" id="PF00397">
    <property type="entry name" value="WW"/>
    <property type="match status" value="2"/>
</dbReference>
<dbReference type="Pfam" id="PF25372">
    <property type="entry name" value="DUF7885"/>
    <property type="match status" value="1"/>
</dbReference>
<gene>
    <name evidence="4" type="ORF">H310_01483</name>
</gene>
<accession>A0A024USX1</accession>
<evidence type="ECO:0000259" key="3">
    <source>
        <dbReference type="PROSITE" id="PS50020"/>
    </source>
</evidence>
<dbReference type="VEuPathDB" id="FungiDB:H310_01483"/>
<dbReference type="SMART" id="SM00015">
    <property type="entry name" value="IQ"/>
    <property type="match status" value="9"/>
</dbReference>
<sequence length="1399" mass="159517">MDDPAIQARRHVTSSEHIRMPQIQSPLRRAVSQPSMPGDDRPESLLPDESLFFTRPPGKPLSVWGSNDDDNTDCPNYHGSIKTYSKKRPRSPSVNSKLKPISNDMKSPRRMRSFLLNFLADDVGTFRTEINLYQHAVDSGLAVTDATVQEVAHLVPGLTSLELSNCIDVTDAGIWSVARHCPGLTGIYLSKCEKITDLGLRVLAHQCRLVTVDLTDCGQIGDLALATLAAGCWTIETLVLARCVAITDAGIAKIAQCCKSLTHLDVSECAHVGEFGDKALVELGKWCSRLRHLDLFGCRHVRDMGVRAVAAGCPHLSTLKLTGCRDVSSASIHELADRCHALERLSLAGCIRTQNDDLLRLAKSCTCLKWLDISGSPNITNRGVAALAQHCKALEHLNLSQCPHVSDKVLQTMAQHMTSITSLSLVDCGRITEAGIDALTTACTKLFTLNMTNCQHIRRRYLHQLVERLEFVDWSSTFFGIEPLPNAMELQVLKERRLHRQASAIKIQAVMRGCLARGGIHGALLRRVVRDVLPKIQARVRGFLARAAYRRTRLAIVQQTKSCVIQRAYRYYKVKQLCRRARRLMRIRLNEEAAALIFQKIFRGHRDRVFVHRMRDELRRIAQLDSRRHAMTEVAAIRLQRLWRGHKGRGDVALRKKLIEMQRLQEAKEHAAASYLQRIYRGHNGRKDFAKRLVEREKVRMLHARASQIQRAHRNHVAWEARKVRLVKEAEAQKLRAVIRIQKNWRGVRERQLGTIMLGLVQLRRQEDKAARIIQSLCRGYVSRNFMKAMKMVLAAQERRDRSILLLQRIFRGYKGREAAEVKFELRKLEVVAKPLFIKIHTYSGRVAALSAKVDALRRSLATDQADEAELALELDKTMTIKSKFHDSARITGAKQRYLTRYLQVQLADQLQKKRMAVAVHTRNLEVAVGEYSEAEKQLRIAKRELQPLTEGVERKTKENRVRRLQVKVRREKKAATAIQRHFRGYRVRAAVGEGANRWLELFDPTTNRKYYYNAWNQVRREVRPLAMDIFGDGFVQPFRADAAMKDWFQCLDELSGSFYFYNCRTHEYRWDVPTSDQTRDVFEAQPHDQLTQRSTSRRSIGKSAWKELVDSESGVVYYHNAQTGESVWSLPPQQVYGENGGGLGRSQVSVGGSTTRRRLRTASSLNQQPSLQWQYYYGYDVAHNTGLVTKRSEPRSPWVEMFDETYQLPYYHNVLTQEYRWTKPDEFDELLPEGTVPGLSPGHEWFDHQDKEQLSSRSHVAKREIGAQWAEYVDIDTGHAYYFNTVTGETRWSLSPRSAREDPPIGAQTRMPLTLKAKLASFNASTPVEYDGRGDHVAWLFDSIEAKEWVKAEGILEEILAKEQGQTGWQYVAATIREDGTHQEAYWYNATTGESAPG</sequence>
<dbReference type="GeneID" id="20078533"/>
<dbReference type="RefSeq" id="XP_008862817.1">
    <property type="nucleotide sequence ID" value="XM_008864595.1"/>
</dbReference>
<dbReference type="eggNOG" id="KOG4341">
    <property type="taxonomic scope" value="Eukaryota"/>
</dbReference>
<dbReference type="CDD" id="cd00201">
    <property type="entry name" value="WW"/>
    <property type="match status" value="3"/>
</dbReference>
<feature type="region of interest" description="Disordered" evidence="2">
    <location>
        <begin position="62"/>
        <end position="103"/>
    </location>
</feature>